<dbReference type="Proteomes" id="UP000008068">
    <property type="component" value="Unassembled WGS sequence"/>
</dbReference>
<dbReference type="EMBL" id="GL379802">
    <property type="protein sequence ID" value="EGT37385.1"/>
    <property type="molecule type" value="Genomic_DNA"/>
</dbReference>
<evidence type="ECO:0000313" key="2">
    <source>
        <dbReference type="EMBL" id="EGT37385.1"/>
    </source>
</evidence>
<name>G0MMN0_CAEBE</name>
<dbReference type="HOGENOM" id="CLU_603017_0_0_1"/>
<evidence type="ECO:0000256" key="1">
    <source>
        <dbReference type="SAM" id="MobiDB-lite"/>
    </source>
</evidence>
<feature type="region of interest" description="Disordered" evidence="1">
    <location>
        <begin position="423"/>
        <end position="454"/>
    </location>
</feature>
<feature type="region of interest" description="Disordered" evidence="1">
    <location>
        <begin position="181"/>
        <end position="206"/>
    </location>
</feature>
<feature type="compositionally biased region" description="Polar residues" evidence="1">
    <location>
        <begin position="181"/>
        <end position="201"/>
    </location>
</feature>
<dbReference type="AlphaFoldDB" id="G0MMN0"/>
<evidence type="ECO:0000313" key="3">
    <source>
        <dbReference type="Proteomes" id="UP000008068"/>
    </source>
</evidence>
<proteinExistence type="predicted"/>
<gene>
    <name evidence="2" type="ORF">CAEBREN_06298</name>
</gene>
<reference evidence="3" key="1">
    <citation type="submission" date="2011-07" db="EMBL/GenBank/DDBJ databases">
        <authorList>
            <consortium name="Caenorhabditis brenneri Sequencing and Analysis Consortium"/>
            <person name="Wilson R.K."/>
        </authorList>
    </citation>
    <scope>NUCLEOTIDE SEQUENCE [LARGE SCALE GENOMIC DNA]</scope>
    <source>
        <strain evidence="3">PB2801</strain>
    </source>
</reference>
<accession>G0MMN0</accession>
<feature type="compositionally biased region" description="Basic and acidic residues" evidence="1">
    <location>
        <begin position="440"/>
        <end position="454"/>
    </location>
</feature>
<organism evidence="3">
    <name type="scientific">Caenorhabditis brenneri</name>
    <name type="common">Nematode worm</name>
    <dbReference type="NCBI Taxonomy" id="135651"/>
    <lineage>
        <taxon>Eukaryota</taxon>
        <taxon>Metazoa</taxon>
        <taxon>Ecdysozoa</taxon>
        <taxon>Nematoda</taxon>
        <taxon>Chromadorea</taxon>
        <taxon>Rhabditida</taxon>
        <taxon>Rhabditina</taxon>
        <taxon>Rhabditomorpha</taxon>
        <taxon>Rhabditoidea</taxon>
        <taxon>Rhabditidae</taxon>
        <taxon>Peloderinae</taxon>
        <taxon>Caenorhabditis</taxon>
    </lineage>
</organism>
<dbReference type="InParanoid" id="G0MMN0"/>
<protein>
    <submittedName>
        <fullName evidence="2">Uncharacterized protein</fullName>
    </submittedName>
</protein>
<sequence length="454" mass="51348">MAQSRKMDTQNLSNQALYNNFLECLQEMINRGMGVYYCPPGVDHLQSRRLKNFPITSIKNMVVFNPENQKWDASLSTQNVQDVRTVATGRTYHNDTLGNDGTIQIDTAGDKLDFLVENHTNVDEDVQILDSYPCFNAQQSHSARRLNPDISCSSASYDSIAQQEAEPIVTQVAPATINYGTFTPEQPSLPPTSHSPNSPVPTNEEKDWNDAVNATESVLKRYLVLPQFAEAVPNGKQIQKFLETKEIRESLQFCNNLSKFLRETRKILFAEGVLVPAASGANGLNTAHQENVPIAAQAAPATVDYGTFPNTTSHHPNSPVRTFPSSPQSKEEKWADAVEFTATEMNNNPYCKYFPQCFFNPDGPKYKLPQIVKPVPFPSVIRDFLKDKDKEFCEKLYSRLNTQQRYMKDRGFVALGRLSSSERKRTASPIAPSYNQVQHRHGEWYNERQERKKI</sequence>
<keyword evidence="3" id="KW-1185">Reference proteome</keyword>